<feature type="region of interest" description="Disordered" evidence="1">
    <location>
        <begin position="61"/>
        <end position="84"/>
    </location>
</feature>
<feature type="compositionally biased region" description="Basic and acidic residues" evidence="1">
    <location>
        <begin position="334"/>
        <end position="360"/>
    </location>
</feature>
<gene>
    <name evidence="2" type="ORF">QBC46DRAFT_380752</name>
</gene>
<evidence type="ECO:0000313" key="3">
    <source>
        <dbReference type="Proteomes" id="UP001303473"/>
    </source>
</evidence>
<feature type="compositionally biased region" description="Polar residues" evidence="1">
    <location>
        <begin position="287"/>
        <end position="296"/>
    </location>
</feature>
<feature type="region of interest" description="Disordered" evidence="1">
    <location>
        <begin position="472"/>
        <end position="548"/>
    </location>
</feature>
<feature type="compositionally biased region" description="Basic and acidic residues" evidence="1">
    <location>
        <begin position="213"/>
        <end position="230"/>
    </location>
</feature>
<feature type="compositionally biased region" description="Basic and acidic residues" evidence="1">
    <location>
        <begin position="256"/>
        <end position="279"/>
    </location>
</feature>
<reference evidence="3" key="1">
    <citation type="journal article" date="2023" name="Mol. Phylogenet. Evol.">
        <title>Genome-scale phylogeny and comparative genomics of the fungal order Sordariales.</title>
        <authorList>
            <person name="Hensen N."/>
            <person name="Bonometti L."/>
            <person name="Westerberg I."/>
            <person name="Brannstrom I.O."/>
            <person name="Guillou S."/>
            <person name="Cros-Aarteil S."/>
            <person name="Calhoun S."/>
            <person name="Haridas S."/>
            <person name="Kuo A."/>
            <person name="Mondo S."/>
            <person name="Pangilinan J."/>
            <person name="Riley R."/>
            <person name="LaButti K."/>
            <person name="Andreopoulos B."/>
            <person name="Lipzen A."/>
            <person name="Chen C."/>
            <person name="Yan M."/>
            <person name="Daum C."/>
            <person name="Ng V."/>
            <person name="Clum A."/>
            <person name="Steindorff A."/>
            <person name="Ohm R.A."/>
            <person name="Martin F."/>
            <person name="Silar P."/>
            <person name="Natvig D.O."/>
            <person name="Lalanne C."/>
            <person name="Gautier V."/>
            <person name="Ament-Velasquez S.L."/>
            <person name="Kruys A."/>
            <person name="Hutchinson M.I."/>
            <person name="Powell A.J."/>
            <person name="Barry K."/>
            <person name="Miller A.N."/>
            <person name="Grigoriev I.V."/>
            <person name="Debuchy R."/>
            <person name="Gladieux P."/>
            <person name="Hiltunen Thoren M."/>
            <person name="Johannesson H."/>
        </authorList>
    </citation>
    <scope>NUCLEOTIDE SEQUENCE [LARGE SCALE GENOMIC DNA]</scope>
    <source>
        <strain evidence="3">CBS 340.73</strain>
    </source>
</reference>
<dbReference type="AlphaFoldDB" id="A0AAN6S6T4"/>
<accession>A0AAN6S6T4</accession>
<sequence>MVAHNSSLIVNSTMAARSPSPAHIEVGRAAVPTKKQQHIKLNFADLKGSSKLSLSKAFTRKTRRTTSNKAAELVPRGGEKSPLRGKDQLLKKLEKRRLGKQRKALAEVEKLYRGDPTVERAIKSYLVRRLLWKLKRRSPPGSCCMDCHDHDVRSKPDGVDAADMAVEQNVEQSQESAADNDSAIDVATPEAEQPPEKAETEAKVTTSKIVGSAEKKADVEENSKRKREADESQEQPPAKKNPFILGSSASTSTSESKTEKKEKSANDTSNRNKDADKSSIPDAATNEHINSNSVSSPRVPKPHDTPQVDGEVNGDSEVLADGALTSAESTAPKAETKKSKKHNLDVKDEESNQGEKEHDRKLKKAKTEGQVAPSAAAAATGKKLDAASMSPAQTNDKPKKTALKINREYYDQRQYEMVSNPLGFDDLVYEETRPRILMRNRKRRLPKGISGACLMSGGIGPDVVADASNNNSGAGGLSKRALKKQLRKQTYTKSPLGGESISAGNTANKKPAQQQQKHQKEEGQSLGQQLKQQQRKQRQHERRKSAPL</sequence>
<protein>
    <submittedName>
        <fullName evidence="2">Uncharacterized protein</fullName>
    </submittedName>
</protein>
<dbReference type="EMBL" id="MU853776">
    <property type="protein sequence ID" value="KAK3942153.1"/>
    <property type="molecule type" value="Genomic_DNA"/>
</dbReference>
<feature type="compositionally biased region" description="Basic residues" evidence="1">
    <location>
        <begin position="533"/>
        <end position="548"/>
    </location>
</feature>
<comment type="caution">
    <text evidence="2">The sequence shown here is derived from an EMBL/GenBank/DDBJ whole genome shotgun (WGS) entry which is preliminary data.</text>
</comment>
<proteinExistence type="predicted"/>
<organism evidence="2 3">
    <name type="scientific">Diplogelasinospora grovesii</name>
    <dbReference type="NCBI Taxonomy" id="303347"/>
    <lineage>
        <taxon>Eukaryota</taxon>
        <taxon>Fungi</taxon>
        <taxon>Dikarya</taxon>
        <taxon>Ascomycota</taxon>
        <taxon>Pezizomycotina</taxon>
        <taxon>Sordariomycetes</taxon>
        <taxon>Sordariomycetidae</taxon>
        <taxon>Sordariales</taxon>
        <taxon>Diplogelasinosporaceae</taxon>
        <taxon>Diplogelasinospora</taxon>
    </lineage>
</organism>
<evidence type="ECO:0000313" key="2">
    <source>
        <dbReference type="EMBL" id="KAK3942153.1"/>
    </source>
</evidence>
<name>A0AAN6S6T4_9PEZI</name>
<keyword evidence="3" id="KW-1185">Reference proteome</keyword>
<feature type="compositionally biased region" description="Low complexity" evidence="1">
    <location>
        <begin position="372"/>
        <end position="381"/>
    </location>
</feature>
<dbReference type="Proteomes" id="UP001303473">
    <property type="component" value="Unassembled WGS sequence"/>
</dbReference>
<evidence type="ECO:0000256" key="1">
    <source>
        <dbReference type="SAM" id="MobiDB-lite"/>
    </source>
</evidence>
<feature type="region of interest" description="Disordered" evidence="1">
    <location>
        <begin position="186"/>
        <end position="403"/>
    </location>
</feature>